<proteinExistence type="inferred from homology"/>
<keyword evidence="7" id="KW-1185">Reference proteome</keyword>
<dbReference type="InterPro" id="IPR000259">
    <property type="entry name" value="Adhesion_dom_fimbrial"/>
</dbReference>
<evidence type="ECO:0000259" key="5">
    <source>
        <dbReference type="Pfam" id="PF00419"/>
    </source>
</evidence>
<dbReference type="SUPFAM" id="SSF49401">
    <property type="entry name" value="Bacterial adhesins"/>
    <property type="match status" value="1"/>
</dbReference>
<dbReference type="EMBL" id="CP093379">
    <property type="protein sequence ID" value="UNM96297.1"/>
    <property type="molecule type" value="Genomic_DNA"/>
</dbReference>
<dbReference type="RefSeq" id="WP_242149587.1">
    <property type="nucleotide sequence ID" value="NZ_CP093379.1"/>
</dbReference>
<gene>
    <name evidence="6" type="ORF">MMG00_14065</name>
</gene>
<sequence length="173" mass="17925">MKKMTLTLALIAATTSAVFAQAMNTINFKGTVTDSACTLNSVEDVDLGSIAVNTLKNGKTGGWGSSEIIFTDCNLDAEEGAAKDKIVLSVLPGTAADSGNKYWFNEGDASNVGVEIQISNTAITPDGKSEIPQLAISGNTVKTTVRGRTVKSGSGDPSVGSVSARINFVADYR</sequence>
<feature type="domain" description="Fimbrial-type adhesion" evidence="5">
    <location>
        <begin position="26"/>
        <end position="172"/>
    </location>
</feature>
<evidence type="ECO:0000256" key="1">
    <source>
        <dbReference type="ARBA" id="ARBA00004561"/>
    </source>
</evidence>
<feature type="signal peptide" evidence="4">
    <location>
        <begin position="1"/>
        <end position="20"/>
    </location>
</feature>
<comment type="subcellular location">
    <subcellularLocation>
        <location evidence="1">Fimbrium</location>
    </subcellularLocation>
</comment>
<dbReference type="Pfam" id="PF00419">
    <property type="entry name" value="Fimbrial"/>
    <property type="match status" value="1"/>
</dbReference>
<feature type="chain" id="PRO_5046682091" evidence="4">
    <location>
        <begin position="21"/>
        <end position="173"/>
    </location>
</feature>
<keyword evidence="4" id="KW-0732">Signal</keyword>
<dbReference type="PANTHER" id="PTHR33420">
    <property type="entry name" value="FIMBRIAL SUBUNIT ELFA-RELATED"/>
    <property type="match status" value="1"/>
</dbReference>
<evidence type="ECO:0000313" key="6">
    <source>
        <dbReference type="EMBL" id="UNM96297.1"/>
    </source>
</evidence>
<evidence type="ECO:0000256" key="4">
    <source>
        <dbReference type="SAM" id="SignalP"/>
    </source>
</evidence>
<reference evidence="6 7" key="1">
    <citation type="submission" date="2022-03" db="EMBL/GenBank/DDBJ databases">
        <title>Ignatzschineria rhizosphaerae HR5S32.</title>
        <authorList>
            <person name="Sun J.Q."/>
            <person name="Feng J.Y."/>
        </authorList>
    </citation>
    <scope>NUCLEOTIDE SEQUENCE [LARGE SCALE GENOMIC DNA]</scope>
    <source>
        <strain evidence="6 7">HR5S32</strain>
    </source>
</reference>
<organism evidence="6 7">
    <name type="scientific">Ignatzschineria rhizosphaerae</name>
    <dbReference type="NCBI Taxonomy" id="2923279"/>
    <lineage>
        <taxon>Bacteria</taxon>
        <taxon>Pseudomonadati</taxon>
        <taxon>Pseudomonadota</taxon>
        <taxon>Gammaproteobacteria</taxon>
        <taxon>Cardiobacteriales</taxon>
        <taxon>Ignatzschineriaceae</taxon>
        <taxon>Ignatzschineria</taxon>
    </lineage>
</organism>
<evidence type="ECO:0000313" key="7">
    <source>
        <dbReference type="Proteomes" id="UP000829542"/>
    </source>
</evidence>
<dbReference type="PANTHER" id="PTHR33420:SF14">
    <property type="entry name" value="TYPE 1 FIMBRIN D-MANNOSE SPECIFIC ADHESIN"/>
    <property type="match status" value="1"/>
</dbReference>
<dbReference type="InterPro" id="IPR008966">
    <property type="entry name" value="Adhesion_dom_sf"/>
</dbReference>
<dbReference type="Gene3D" id="2.60.40.1090">
    <property type="entry name" value="Fimbrial-type adhesion domain"/>
    <property type="match status" value="1"/>
</dbReference>
<keyword evidence="3" id="KW-0281">Fimbrium</keyword>
<name>A0ABY3X092_9GAMM</name>
<accession>A0ABY3X092</accession>
<protein>
    <submittedName>
        <fullName evidence="6">Type 1 fimbrial protein</fullName>
    </submittedName>
</protein>
<evidence type="ECO:0000256" key="3">
    <source>
        <dbReference type="ARBA" id="ARBA00023263"/>
    </source>
</evidence>
<dbReference type="InterPro" id="IPR050263">
    <property type="entry name" value="Bact_Fimbrial_Adh_Pro"/>
</dbReference>
<evidence type="ECO:0000256" key="2">
    <source>
        <dbReference type="ARBA" id="ARBA00006671"/>
    </source>
</evidence>
<comment type="similarity">
    <text evidence="2">Belongs to the fimbrial protein family.</text>
</comment>
<dbReference type="InterPro" id="IPR036937">
    <property type="entry name" value="Adhesion_dom_fimbrial_sf"/>
</dbReference>
<dbReference type="Proteomes" id="UP000829542">
    <property type="component" value="Chromosome"/>
</dbReference>